<comment type="caution">
    <text evidence="5">The sequence shown here is derived from an EMBL/GenBank/DDBJ whole genome shotgun (WGS) entry which is preliminary data.</text>
</comment>
<dbReference type="InterPro" id="IPR029472">
    <property type="entry name" value="Copia-like_N"/>
</dbReference>
<dbReference type="PROSITE" id="PS50158">
    <property type="entry name" value="ZF_CCHC"/>
    <property type="match status" value="1"/>
</dbReference>
<evidence type="ECO:0000259" key="4">
    <source>
        <dbReference type="PROSITE" id="PS50994"/>
    </source>
</evidence>
<feature type="compositionally biased region" description="Polar residues" evidence="2">
    <location>
        <begin position="1"/>
        <end position="16"/>
    </location>
</feature>
<feature type="domain" description="CCHC-type" evidence="3">
    <location>
        <begin position="183"/>
        <end position="196"/>
    </location>
</feature>
<reference evidence="5" key="2">
    <citation type="journal article" date="2024" name="Plant">
        <title>Genomic evolution and insights into agronomic trait innovations of Sesamum species.</title>
        <authorList>
            <person name="Miao H."/>
            <person name="Wang L."/>
            <person name="Qu L."/>
            <person name="Liu H."/>
            <person name="Sun Y."/>
            <person name="Le M."/>
            <person name="Wang Q."/>
            <person name="Wei S."/>
            <person name="Zheng Y."/>
            <person name="Lin W."/>
            <person name="Duan Y."/>
            <person name="Cao H."/>
            <person name="Xiong S."/>
            <person name="Wang X."/>
            <person name="Wei L."/>
            <person name="Li C."/>
            <person name="Ma Q."/>
            <person name="Ju M."/>
            <person name="Zhao R."/>
            <person name="Li G."/>
            <person name="Mu C."/>
            <person name="Tian Q."/>
            <person name="Mei H."/>
            <person name="Zhang T."/>
            <person name="Gao T."/>
            <person name="Zhang H."/>
        </authorList>
    </citation>
    <scope>NUCLEOTIDE SEQUENCE</scope>
    <source>
        <strain evidence="5">KEN1</strain>
    </source>
</reference>
<dbReference type="Pfam" id="PF00665">
    <property type="entry name" value="rve"/>
    <property type="match status" value="1"/>
</dbReference>
<dbReference type="InterPro" id="IPR036397">
    <property type="entry name" value="RNaseH_sf"/>
</dbReference>
<dbReference type="InterPro" id="IPR039537">
    <property type="entry name" value="Retrotran_Ty1/copia-like"/>
</dbReference>
<name>A0AAW2U581_9LAMI</name>
<dbReference type="GO" id="GO:0003676">
    <property type="term" value="F:nucleic acid binding"/>
    <property type="evidence" value="ECO:0007669"/>
    <property type="project" value="InterPro"/>
</dbReference>
<reference evidence="5" key="1">
    <citation type="submission" date="2020-06" db="EMBL/GenBank/DDBJ databases">
        <authorList>
            <person name="Li T."/>
            <person name="Hu X."/>
            <person name="Zhang T."/>
            <person name="Song X."/>
            <person name="Zhang H."/>
            <person name="Dai N."/>
            <person name="Sheng W."/>
            <person name="Hou X."/>
            <person name="Wei L."/>
        </authorList>
    </citation>
    <scope>NUCLEOTIDE SEQUENCE</scope>
    <source>
        <strain evidence="5">KEN1</strain>
        <tissue evidence="5">Leaf</tissue>
    </source>
</reference>
<gene>
    <name evidence="5" type="ORF">Slati_3798900</name>
</gene>
<accession>A0AAW2U581</accession>
<feature type="region of interest" description="Disordered" evidence="2">
    <location>
        <begin position="1"/>
        <end position="22"/>
    </location>
</feature>
<dbReference type="Pfam" id="PF14244">
    <property type="entry name" value="Retrotran_gag_3"/>
    <property type="match status" value="1"/>
</dbReference>
<dbReference type="InterPro" id="IPR001878">
    <property type="entry name" value="Znf_CCHC"/>
</dbReference>
<evidence type="ECO:0000256" key="2">
    <source>
        <dbReference type="SAM" id="MobiDB-lite"/>
    </source>
</evidence>
<evidence type="ECO:0000313" key="5">
    <source>
        <dbReference type="EMBL" id="KAL0412092.1"/>
    </source>
</evidence>
<dbReference type="InterPro" id="IPR001584">
    <property type="entry name" value="Integrase_cat-core"/>
</dbReference>
<sequence length="483" mass="55036">MATNGENRENATTANSGGRREPELPEFLQLHGGDNPGMILVSTPFDGTDFLAWRRSVVIALRAKMKLGFIDGRYITPEKNLETYDTWVCTCGLCICGATRATAEEYNETKLIQFLTGLDDSYDSIRNQILVKDPFPSLNKAYSMVLRVERQRLVNMQTGILMKTVNKGNYRGKGVYDKRSQTCSHCGRTGHMKETCFKLHGVPEWYKDLKDQKRREVGPTRGFTVVTGEDLKTKDVLAVGRVIGGLYILDKHSFDSVNIHTVPIPSSISKCNMSHAENDTLLWHKRLGHPSFPVLQHIQSIKSPRLWDAFDICHISKQQRLPFPRHHIQSSHIFELIHVDVWGPYRTSSITNCHYFLTIVDDFSRAVWTFLLQNKTQVSSKLSSFFTSIQTQFHTHVKTIRSDNGSEFVNEQCHALFQSLGIHHQRSCPHTPQQNGIVERKHKHLLNIARSLLHQASLPRKFWGDCILTAAYLINRLPSSLLN</sequence>
<dbReference type="InterPro" id="IPR012337">
    <property type="entry name" value="RNaseH-like_sf"/>
</dbReference>
<dbReference type="Gene3D" id="3.30.420.10">
    <property type="entry name" value="Ribonuclease H-like superfamily/Ribonuclease H"/>
    <property type="match status" value="1"/>
</dbReference>
<keyword evidence="1" id="KW-0862">Zinc</keyword>
<organism evidence="5">
    <name type="scientific">Sesamum latifolium</name>
    <dbReference type="NCBI Taxonomy" id="2727402"/>
    <lineage>
        <taxon>Eukaryota</taxon>
        <taxon>Viridiplantae</taxon>
        <taxon>Streptophyta</taxon>
        <taxon>Embryophyta</taxon>
        <taxon>Tracheophyta</taxon>
        <taxon>Spermatophyta</taxon>
        <taxon>Magnoliopsida</taxon>
        <taxon>eudicotyledons</taxon>
        <taxon>Gunneridae</taxon>
        <taxon>Pentapetalae</taxon>
        <taxon>asterids</taxon>
        <taxon>lamiids</taxon>
        <taxon>Lamiales</taxon>
        <taxon>Pedaliaceae</taxon>
        <taxon>Sesamum</taxon>
    </lineage>
</organism>
<dbReference type="PROSITE" id="PS50994">
    <property type="entry name" value="INTEGRASE"/>
    <property type="match status" value="1"/>
</dbReference>
<dbReference type="PANTHER" id="PTHR42648">
    <property type="entry name" value="TRANSPOSASE, PUTATIVE-RELATED"/>
    <property type="match status" value="1"/>
</dbReference>
<dbReference type="PANTHER" id="PTHR42648:SF31">
    <property type="entry name" value="RNA-DIRECTED DNA POLYMERASE"/>
    <property type="match status" value="1"/>
</dbReference>
<dbReference type="Pfam" id="PF13976">
    <property type="entry name" value="gag_pre-integrs"/>
    <property type="match status" value="1"/>
</dbReference>
<proteinExistence type="predicted"/>
<dbReference type="GO" id="GO:0015074">
    <property type="term" value="P:DNA integration"/>
    <property type="evidence" value="ECO:0007669"/>
    <property type="project" value="InterPro"/>
</dbReference>
<evidence type="ECO:0000259" key="3">
    <source>
        <dbReference type="PROSITE" id="PS50158"/>
    </source>
</evidence>
<dbReference type="GO" id="GO:0008270">
    <property type="term" value="F:zinc ion binding"/>
    <property type="evidence" value="ECO:0007669"/>
    <property type="project" value="UniProtKB-KW"/>
</dbReference>
<keyword evidence="1" id="KW-0479">Metal-binding</keyword>
<dbReference type="InterPro" id="IPR025724">
    <property type="entry name" value="GAG-pre-integrase_dom"/>
</dbReference>
<feature type="domain" description="Integrase catalytic" evidence="4">
    <location>
        <begin position="320"/>
        <end position="483"/>
    </location>
</feature>
<dbReference type="SUPFAM" id="SSF53098">
    <property type="entry name" value="Ribonuclease H-like"/>
    <property type="match status" value="1"/>
</dbReference>
<evidence type="ECO:0000256" key="1">
    <source>
        <dbReference type="PROSITE-ProRule" id="PRU00047"/>
    </source>
</evidence>
<dbReference type="AlphaFoldDB" id="A0AAW2U581"/>
<protein>
    <submittedName>
        <fullName evidence="5">Retrovirus-related Pol polyprotein from transposon RE2</fullName>
    </submittedName>
</protein>
<keyword evidence="1" id="KW-0863">Zinc-finger</keyword>
<dbReference type="EMBL" id="JACGWN010000013">
    <property type="protein sequence ID" value="KAL0412092.1"/>
    <property type="molecule type" value="Genomic_DNA"/>
</dbReference>